<accession>A0A6J5MF47</accession>
<reference evidence="1" key="1">
    <citation type="submission" date="2020-04" db="EMBL/GenBank/DDBJ databases">
        <authorList>
            <person name="Chiriac C."/>
            <person name="Salcher M."/>
            <person name="Ghai R."/>
            <person name="Kavagutti S V."/>
        </authorList>
    </citation>
    <scope>NUCLEOTIDE SEQUENCE</scope>
</reference>
<sequence>MKNKPQESNYGTFEWSEDDMREFAKHIEAPPLPSEELQKAVSEYIKRERFKSKKK</sequence>
<protein>
    <submittedName>
        <fullName evidence="1">Uncharacterized protein</fullName>
    </submittedName>
</protein>
<gene>
    <name evidence="1" type="ORF">UFOVP449_248</name>
</gene>
<dbReference type="EMBL" id="LR796420">
    <property type="protein sequence ID" value="CAB4143676.1"/>
    <property type="molecule type" value="Genomic_DNA"/>
</dbReference>
<name>A0A6J5MF47_9CAUD</name>
<proteinExistence type="predicted"/>
<evidence type="ECO:0000313" key="1">
    <source>
        <dbReference type="EMBL" id="CAB4143676.1"/>
    </source>
</evidence>
<organism evidence="1">
    <name type="scientific">uncultured Caudovirales phage</name>
    <dbReference type="NCBI Taxonomy" id="2100421"/>
    <lineage>
        <taxon>Viruses</taxon>
        <taxon>Duplodnaviria</taxon>
        <taxon>Heunggongvirae</taxon>
        <taxon>Uroviricota</taxon>
        <taxon>Caudoviricetes</taxon>
        <taxon>Peduoviridae</taxon>
        <taxon>Maltschvirus</taxon>
        <taxon>Maltschvirus maltsch</taxon>
    </lineage>
</organism>